<dbReference type="RefSeq" id="WP_148353805.1">
    <property type="nucleotide sequence ID" value="NZ_JBHSBF010000018.1"/>
</dbReference>
<evidence type="ECO:0000256" key="1">
    <source>
        <dbReference type="SAM" id="Phobius"/>
    </source>
</evidence>
<feature type="transmembrane region" description="Helical" evidence="1">
    <location>
        <begin position="249"/>
        <end position="268"/>
    </location>
</feature>
<proteinExistence type="predicted"/>
<feature type="transmembrane region" description="Helical" evidence="1">
    <location>
        <begin position="109"/>
        <end position="133"/>
    </location>
</feature>
<feature type="transmembrane region" description="Helical" evidence="1">
    <location>
        <begin position="153"/>
        <end position="171"/>
    </location>
</feature>
<comment type="caution">
    <text evidence="2">The sequence shown here is derived from an EMBL/GenBank/DDBJ whole genome shotgun (WGS) entry which is preliminary data.</text>
</comment>
<dbReference type="OrthoDB" id="5183348at2"/>
<organism evidence="2 3">
    <name type="scientific">Actinomadura syzygii</name>
    <dbReference type="NCBI Taxonomy" id="1427538"/>
    <lineage>
        <taxon>Bacteria</taxon>
        <taxon>Bacillati</taxon>
        <taxon>Actinomycetota</taxon>
        <taxon>Actinomycetes</taxon>
        <taxon>Streptosporangiales</taxon>
        <taxon>Thermomonosporaceae</taxon>
        <taxon>Actinomadura</taxon>
    </lineage>
</organism>
<feature type="transmembrane region" description="Helical" evidence="1">
    <location>
        <begin position="60"/>
        <end position="88"/>
    </location>
</feature>
<dbReference type="AlphaFoldDB" id="A0A5D0TWM7"/>
<evidence type="ECO:0000313" key="2">
    <source>
        <dbReference type="EMBL" id="TYC09755.1"/>
    </source>
</evidence>
<accession>A0A5D0TWM7</accession>
<sequence>MTAAESVATGPVEVVSRRLTPLIGREARRLVRHPVLWPVPVVVTVTTAFDTASGGRNAGYWYGTIFTALTFFGPIFVLFSANLVASSARRSRAEEMLNVTPITDTRRTWAMSLGVALPLAGVGVIGAGAMALIDSVKYISPEDVWTAGELAQLPFVLAGAGLLGVLAARWLPFAGGVLVTFLAATLGGVILFRRFDSGIWWMWWTTGTPFEGQAPAPGEPWLHAAYLAGLCACAAVAAVYRDRAQWPRLALVGGPVVAATLALGWLQLP</sequence>
<keyword evidence="3" id="KW-1185">Reference proteome</keyword>
<gene>
    <name evidence="2" type="ORF">FXF65_32000</name>
</gene>
<feature type="transmembrane region" description="Helical" evidence="1">
    <location>
        <begin position="221"/>
        <end position="240"/>
    </location>
</feature>
<dbReference type="Proteomes" id="UP000322634">
    <property type="component" value="Unassembled WGS sequence"/>
</dbReference>
<evidence type="ECO:0000313" key="3">
    <source>
        <dbReference type="Proteomes" id="UP000322634"/>
    </source>
</evidence>
<keyword evidence="1" id="KW-0472">Membrane</keyword>
<keyword evidence="1" id="KW-0812">Transmembrane</keyword>
<name>A0A5D0TWM7_9ACTN</name>
<feature type="transmembrane region" description="Helical" evidence="1">
    <location>
        <begin position="178"/>
        <end position="201"/>
    </location>
</feature>
<feature type="transmembrane region" description="Helical" evidence="1">
    <location>
        <begin position="35"/>
        <end position="54"/>
    </location>
</feature>
<reference evidence="2 3" key="1">
    <citation type="submission" date="2019-08" db="EMBL/GenBank/DDBJ databases">
        <title>Actinomadura sp. nov. CYP1-5 isolated from mountain soil.</title>
        <authorList>
            <person name="Songsumanus A."/>
            <person name="Kuncharoen N."/>
            <person name="Kudo T."/>
            <person name="Yuki M."/>
            <person name="Igarashi Y."/>
            <person name="Tanasupawat S."/>
        </authorList>
    </citation>
    <scope>NUCLEOTIDE SEQUENCE [LARGE SCALE GENOMIC DNA]</scope>
    <source>
        <strain evidence="2 3">GKU157</strain>
    </source>
</reference>
<dbReference type="EMBL" id="VSFF01000013">
    <property type="protein sequence ID" value="TYC09755.1"/>
    <property type="molecule type" value="Genomic_DNA"/>
</dbReference>
<keyword evidence="1" id="KW-1133">Transmembrane helix</keyword>
<protein>
    <submittedName>
        <fullName evidence="2">Uncharacterized protein</fullName>
    </submittedName>
</protein>